<reference evidence="1 2" key="1">
    <citation type="submission" date="2018-12" db="EMBL/GenBank/DDBJ databases">
        <title>Complete genome sequence of Flaviflexus sp. H23T48.</title>
        <authorList>
            <person name="Bae J.-W."/>
            <person name="Lee J.-Y."/>
        </authorList>
    </citation>
    <scope>NUCLEOTIDE SEQUENCE [LARGE SCALE GENOMIC DNA]</scope>
    <source>
        <strain evidence="1 2">H23T48</strain>
    </source>
</reference>
<accession>A0A3S9PWS0</accession>
<protein>
    <submittedName>
        <fullName evidence="1">Uncharacterized protein</fullName>
    </submittedName>
</protein>
<dbReference type="KEGG" id="flh:EJ997_05165"/>
<name>A0A3S9PWS0_9ACTO</name>
<dbReference type="EMBL" id="CP034593">
    <property type="protein sequence ID" value="AZQ76823.1"/>
    <property type="molecule type" value="Genomic_DNA"/>
</dbReference>
<dbReference type="RefSeq" id="WP_126703629.1">
    <property type="nucleotide sequence ID" value="NZ_CP034593.1"/>
</dbReference>
<dbReference type="Proteomes" id="UP000280344">
    <property type="component" value="Chromosome"/>
</dbReference>
<dbReference type="OrthoDB" id="4853485at2"/>
<evidence type="ECO:0000313" key="2">
    <source>
        <dbReference type="Proteomes" id="UP000280344"/>
    </source>
</evidence>
<sequence length="75" mass="8347">MWAIARAGDYRLGVVINHNRPPDSEIVEGVGYAIFFCGEVHQRRCDILRSDAVAGRCRTEQVTTLLGAKSTLKTR</sequence>
<organism evidence="1 2">
    <name type="scientific">Flaviflexus ciconiae</name>
    <dbReference type="NCBI Taxonomy" id="2496867"/>
    <lineage>
        <taxon>Bacteria</taxon>
        <taxon>Bacillati</taxon>
        <taxon>Actinomycetota</taxon>
        <taxon>Actinomycetes</taxon>
        <taxon>Actinomycetales</taxon>
        <taxon>Actinomycetaceae</taxon>
        <taxon>Flaviflexus</taxon>
    </lineage>
</organism>
<evidence type="ECO:0000313" key="1">
    <source>
        <dbReference type="EMBL" id="AZQ76823.1"/>
    </source>
</evidence>
<proteinExistence type="predicted"/>
<dbReference type="AlphaFoldDB" id="A0A3S9PWS0"/>
<gene>
    <name evidence="1" type="ORF">EJ997_05165</name>
</gene>
<keyword evidence="2" id="KW-1185">Reference proteome</keyword>